<comment type="caution">
    <text evidence="18">The sequence shown here is derived from an EMBL/GenBank/DDBJ whole genome shotgun (WGS) entry which is preliminary data.</text>
</comment>
<dbReference type="PANTHER" id="PTHR42878:SF7">
    <property type="entry name" value="SENSOR HISTIDINE KINASE GLRK"/>
    <property type="match status" value="1"/>
</dbReference>
<keyword evidence="13 14" id="KW-0472">Membrane</keyword>
<dbReference type="Gene3D" id="3.30.565.10">
    <property type="entry name" value="Histidine kinase-like ATPase, C-terminal domain"/>
    <property type="match status" value="1"/>
</dbReference>
<comment type="subcellular location">
    <subcellularLocation>
        <location evidence="2">Cell membrane</location>
        <topology evidence="2">Multi-pass membrane protein</topology>
    </subcellularLocation>
</comment>
<dbReference type="InterPro" id="IPR000014">
    <property type="entry name" value="PAS"/>
</dbReference>
<dbReference type="PRINTS" id="PR00344">
    <property type="entry name" value="BCTRLSENSOR"/>
</dbReference>
<dbReference type="PANTHER" id="PTHR42878">
    <property type="entry name" value="TWO-COMPONENT HISTIDINE KINASE"/>
    <property type="match status" value="1"/>
</dbReference>
<dbReference type="SUPFAM" id="SSF55785">
    <property type="entry name" value="PYP-like sensor domain (PAS domain)"/>
    <property type="match status" value="1"/>
</dbReference>
<keyword evidence="6" id="KW-0808">Transferase</keyword>
<dbReference type="SMART" id="SM00304">
    <property type="entry name" value="HAMP"/>
    <property type="match status" value="1"/>
</dbReference>
<organism evidence="18 19">
    <name type="scientific">Pseudooceanicola antarcticus</name>
    <dbReference type="NCBI Taxonomy" id="1247613"/>
    <lineage>
        <taxon>Bacteria</taxon>
        <taxon>Pseudomonadati</taxon>
        <taxon>Pseudomonadota</taxon>
        <taxon>Alphaproteobacteria</taxon>
        <taxon>Rhodobacterales</taxon>
        <taxon>Paracoccaceae</taxon>
        <taxon>Pseudooceanicola</taxon>
    </lineage>
</organism>
<dbReference type="Pfam" id="PF02518">
    <property type="entry name" value="HATPase_c"/>
    <property type="match status" value="1"/>
</dbReference>
<protein>
    <recommendedName>
        <fullName evidence="3">histidine kinase</fullName>
        <ecNumber evidence="3">2.7.13.3</ecNumber>
    </recommendedName>
</protein>
<keyword evidence="5" id="KW-0597">Phosphoprotein</keyword>
<dbReference type="SMART" id="SM00387">
    <property type="entry name" value="HATPase_c"/>
    <property type="match status" value="1"/>
</dbReference>
<sequence>MALVPQGTTSGREQPVATRARQLNWNRLVRLSRQRRVQNIATLGLVILGPVLVLSTFFVLGPLDLGSSSMALRLVLLADFVYVTVVAALVAQRVARMVAARRAQSAGSRLHLRLTGTFTLMALIPTVSVAIFAALTINIGLEGWFSDRVRQVVGTSMAAARAYEDEHRQDLTDDAKLLANALDGARDANFFIGDGELRQLLNSGQSQIQRGLKEAYVINGAGEIQARGERSYLFDYEEPSRSDFDRARGAGVAIIEDWDNNEFRALVPLRRFPDRLLYVSREVDGGILSLLDDTQETVRLYQQLESERGRVLFEFALLYLGFAVILILAAIWLGLWFAERLSRPVGRLTSAAQQVGGGDLDVRVYEEAGNDEFALLSRYFNQMTRELKRQREELLENTAQIETRRRLFDSVLSSVTSGVVGLDAEGRVTFVNRSAETLLGWDGLEEARPLSVAVPEFGPLFEQLRRGGPQVVQEEIKVTRNGRLENLLVRMALRRNASGLREGYVVAFDDVTDLVSAQRMAAWGDVARRIAHEIKNPLTPIKLSAERIRRKFGRFLEEEQETDLESLTDVIVRQTDDLRRIVDEFSKFARMPEPTRRDEDLTKILRDAVVLQRAGQPEVTISADLPEEPVDAELDATMISQALTNLIKNAGEATEVLAERGAPDGWAPEIRVSMARQTEDGLPMAEIRIADNGVGLPEDRARLFEPYVTTRDKGTGLGLPIVKKIIEEHGGSLSLEDAEPFTEGAHAGAMAVIRLQLKTQPAEGQARGRHE</sequence>
<dbReference type="Pfam" id="PF00672">
    <property type="entry name" value="HAMP"/>
    <property type="match status" value="1"/>
</dbReference>
<evidence type="ECO:0000256" key="7">
    <source>
        <dbReference type="ARBA" id="ARBA00022692"/>
    </source>
</evidence>
<dbReference type="PROSITE" id="PS50885">
    <property type="entry name" value="HAMP"/>
    <property type="match status" value="1"/>
</dbReference>
<dbReference type="InterPro" id="IPR035965">
    <property type="entry name" value="PAS-like_dom_sf"/>
</dbReference>
<evidence type="ECO:0000256" key="5">
    <source>
        <dbReference type="ARBA" id="ARBA00022553"/>
    </source>
</evidence>
<evidence type="ECO:0000256" key="13">
    <source>
        <dbReference type="ARBA" id="ARBA00023136"/>
    </source>
</evidence>
<dbReference type="InterPro" id="IPR036890">
    <property type="entry name" value="HATPase_C_sf"/>
</dbReference>
<dbReference type="SUPFAM" id="SSF55874">
    <property type="entry name" value="ATPase domain of HSP90 chaperone/DNA topoisomerase II/histidine kinase"/>
    <property type="match status" value="1"/>
</dbReference>
<keyword evidence="4" id="KW-1003">Cell membrane</keyword>
<evidence type="ECO:0000256" key="4">
    <source>
        <dbReference type="ARBA" id="ARBA00022475"/>
    </source>
</evidence>
<dbReference type="CDD" id="cd06225">
    <property type="entry name" value="HAMP"/>
    <property type="match status" value="1"/>
</dbReference>
<name>A0ABX4MHX7_9RHOB</name>
<dbReference type="Gene3D" id="6.10.340.10">
    <property type="match status" value="1"/>
</dbReference>
<dbReference type="Gene3D" id="1.10.287.130">
    <property type="match status" value="1"/>
</dbReference>
<dbReference type="InterPro" id="IPR004358">
    <property type="entry name" value="Sig_transdc_His_kin-like_C"/>
</dbReference>
<dbReference type="InterPro" id="IPR005467">
    <property type="entry name" value="His_kinase_dom"/>
</dbReference>
<keyword evidence="7 14" id="KW-0812">Transmembrane</keyword>
<dbReference type="EC" id="2.7.13.3" evidence="3"/>
<dbReference type="CDD" id="cd00082">
    <property type="entry name" value="HisKA"/>
    <property type="match status" value="1"/>
</dbReference>
<dbReference type="SMART" id="SM00388">
    <property type="entry name" value="HisKA"/>
    <property type="match status" value="1"/>
</dbReference>
<dbReference type="InterPro" id="IPR045671">
    <property type="entry name" value="NtrY-like_N"/>
</dbReference>
<evidence type="ECO:0000256" key="11">
    <source>
        <dbReference type="ARBA" id="ARBA00022989"/>
    </source>
</evidence>
<dbReference type="Pfam" id="PF19312">
    <property type="entry name" value="NtrY_N"/>
    <property type="match status" value="1"/>
</dbReference>
<evidence type="ECO:0000256" key="8">
    <source>
        <dbReference type="ARBA" id="ARBA00022741"/>
    </source>
</evidence>
<dbReference type="Gene3D" id="3.30.450.20">
    <property type="entry name" value="PAS domain"/>
    <property type="match status" value="1"/>
</dbReference>
<dbReference type="Pfam" id="PF00989">
    <property type="entry name" value="PAS"/>
    <property type="match status" value="1"/>
</dbReference>
<dbReference type="CDD" id="cd00130">
    <property type="entry name" value="PAS"/>
    <property type="match status" value="1"/>
</dbReference>
<dbReference type="PROSITE" id="PS50109">
    <property type="entry name" value="HIS_KIN"/>
    <property type="match status" value="1"/>
</dbReference>
<dbReference type="InterPro" id="IPR003594">
    <property type="entry name" value="HATPase_dom"/>
</dbReference>
<dbReference type="SUPFAM" id="SSF158472">
    <property type="entry name" value="HAMP domain-like"/>
    <property type="match status" value="1"/>
</dbReference>
<proteinExistence type="predicted"/>
<feature type="domain" description="HAMP" evidence="17">
    <location>
        <begin position="339"/>
        <end position="392"/>
    </location>
</feature>
<evidence type="ECO:0000256" key="9">
    <source>
        <dbReference type="ARBA" id="ARBA00022777"/>
    </source>
</evidence>
<evidence type="ECO:0000256" key="1">
    <source>
        <dbReference type="ARBA" id="ARBA00000085"/>
    </source>
</evidence>
<evidence type="ECO:0000313" key="18">
    <source>
        <dbReference type="EMBL" id="PJE25685.1"/>
    </source>
</evidence>
<evidence type="ECO:0000259" key="16">
    <source>
        <dbReference type="PROSITE" id="PS50112"/>
    </source>
</evidence>
<evidence type="ECO:0000256" key="10">
    <source>
        <dbReference type="ARBA" id="ARBA00022840"/>
    </source>
</evidence>
<dbReference type="EMBL" id="PGTD01000023">
    <property type="protein sequence ID" value="PJE25685.1"/>
    <property type="molecule type" value="Genomic_DNA"/>
</dbReference>
<dbReference type="InterPro" id="IPR003661">
    <property type="entry name" value="HisK_dim/P_dom"/>
</dbReference>
<keyword evidence="19" id="KW-1185">Reference proteome</keyword>
<dbReference type="RefSeq" id="WP_097146260.1">
    <property type="nucleotide sequence ID" value="NZ_OBEA01000004.1"/>
</dbReference>
<dbReference type="InterPro" id="IPR036097">
    <property type="entry name" value="HisK_dim/P_sf"/>
</dbReference>
<evidence type="ECO:0000313" key="19">
    <source>
        <dbReference type="Proteomes" id="UP000231702"/>
    </source>
</evidence>
<evidence type="ECO:0000259" key="17">
    <source>
        <dbReference type="PROSITE" id="PS50885"/>
    </source>
</evidence>
<feature type="transmembrane region" description="Helical" evidence="14">
    <location>
        <begin position="316"/>
        <end position="338"/>
    </location>
</feature>
<evidence type="ECO:0000256" key="3">
    <source>
        <dbReference type="ARBA" id="ARBA00012438"/>
    </source>
</evidence>
<reference evidence="18 19" key="1">
    <citation type="journal article" date="2018" name="Int. J. Syst. Evol. Microbiol.">
        <title>Pseudooceanicola lipolyticus sp. nov., a marine alphaproteobacterium, reclassification of Oceanicola flagellatus as Pseudooceanicola flagellatus comb. nov. and emended description of the genus Pseudooceanicola.</title>
        <authorList>
            <person name="Huang M.-M."/>
            <person name="Guo L.-L."/>
            <person name="Wu Y.-H."/>
            <person name="Lai Q.-L."/>
            <person name="Shao Z.-Z."/>
            <person name="Wang C.-S."/>
            <person name="Wu M."/>
            <person name="Xu X.-W."/>
        </authorList>
    </citation>
    <scope>NUCLEOTIDE SEQUENCE [LARGE SCALE GENOMIC DNA]</scope>
    <source>
        <strain evidence="18 19">Ar-45</strain>
    </source>
</reference>
<evidence type="ECO:0000259" key="15">
    <source>
        <dbReference type="PROSITE" id="PS50109"/>
    </source>
</evidence>
<dbReference type="SUPFAM" id="SSF47384">
    <property type="entry name" value="Homodimeric domain of signal transducing histidine kinase"/>
    <property type="match status" value="1"/>
</dbReference>
<gene>
    <name evidence="18" type="ORF">CVM39_18400</name>
</gene>
<evidence type="ECO:0000256" key="2">
    <source>
        <dbReference type="ARBA" id="ARBA00004651"/>
    </source>
</evidence>
<dbReference type="Proteomes" id="UP000231702">
    <property type="component" value="Unassembled WGS sequence"/>
</dbReference>
<dbReference type="InterPro" id="IPR013767">
    <property type="entry name" value="PAS_fold"/>
</dbReference>
<feature type="domain" description="Histidine kinase" evidence="15">
    <location>
        <begin position="529"/>
        <end position="759"/>
    </location>
</feature>
<comment type="catalytic activity">
    <reaction evidence="1">
        <text>ATP + protein L-histidine = ADP + protein N-phospho-L-histidine.</text>
        <dbReference type="EC" id="2.7.13.3"/>
    </reaction>
</comment>
<keyword evidence="8" id="KW-0547">Nucleotide-binding</keyword>
<dbReference type="InterPro" id="IPR050351">
    <property type="entry name" value="BphY/WalK/GraS-like"/>
</dbReference>
<keyword evidence="9 18" id="KW-0418">Kinase</keyword>
<keyword evidence="10" id="KW-0067">ATP-binding</keyword>
<dbReference type="PIRSF" id="PIRSF037532">
    <property type="entry name" value="STHK_NtrY"/>
    <property type="match status" value="1"/>
</dbReference>
<dbReference type="InterPro" id="IPR017232">
    <property type="entry name" value="NtrY"/>
</dbReference>
<dbReference type="Pfam" id="PF00512">
    <property type="entry name" value="HisKA"/>
    <property type="match status" value="1"/>
</dbReference>
<feature type="transmembrane region" description="Helical" evidence="14">
    <location>
        <begin position="40"/>
        <end position="60"/>
    </location>
</feature>
<evidence type="ECO:0000256" key="12">
    <source>
        <dbReference type="ARBA" id="ARBA00023012"/>
    </source>
</evidence>
<feature type="domain" description="PAS" evidence="16">
    <location>
        <begin position="404"/>
        <end position="445"/>
    </location>
</feature>
<dbReference type="NCBIfam" id="TIGR00229">
    <property type="entry name" value="sensory_box"/>
    <property type="match status" value="1"/>
</dbReference>
<dbReference type="GO" id="GO:0016301">
    <property type="term" value="F:kinase activity"/>
    <property type="evidence" value="ECO:0007669"/>
    <property type="project" value="UniProtKB-KW"/>
</dbReference>
<keyword evidence="12" id="KW-0902">Two-component regulatory system</keyword>
<dbReference type="PROSITE" id="PS50112">
    <property type="entry name" value="PAS"/>
    <property type="match status" value="1"/>
</dbReference>
<evidence type="ECO:0000256" key="14">
    <source>
        <dbReference type="SAM" id="Phobius"/>
    </source>
</evidence>
<keyword evidence="11 14" id="KW-1133">Transmembrane helix</keyword>
<dbReference type="InterPro" id="IPR003660">
    <property type="entry name" value="HAMP_dom"/>
</dbReference>
<feature type="transmembrane region" description="Helical" evidence="14">
    <location>
        <begin position="72"/>
        <end position="91"/>
    </location>
</feature>
<feature type="transmembrane region" description="Helical" evidence="14">
    <location>
        <begin position="112"/>
        <end position="137"/>
    </location>
</feature>
<evidence type="ECO:0000256" key="6">
    <source>
        <dbReference type="ARBA" id="ARBA00022679"/>
    </source>
</evidence>
<accession>A0ABX4MHX7</accession>